<dbReference type="Proteomes" id="UP000821846">
    <property type="component" value="Unassembled WGS sequence"/>
</dbReference>
<keyword evidence="1" id="KW-0732">Signal</keyword>
<dbReference type="RefSeq" id="WP_173866994.1">
    <property type="nucleotide sequence ID" value="NZ_JAAWUU010000072.1"/>
</dbReference>
<keyword evidence="3" id="KW-1185">Reference proteome</keyword>
<evidence type="ECO:0000313" key="3">
    <source>
        <dbReference type="Proteomes" id="UP000821846"/>
    </source>
</evidence>
<proteinExistence type="predicted"/>
<accession>A0ABX2H137</accession>
<evidence type="ECO:0000256" key="1">
    <source>
        <dbReference type="ARBA" id="ARBA00022729"/>
    </source>
</evidence>
<name>A0ABX2H137_9FIRM</name>
<protein>
    <recommendedName>
        <fullName evidence="4">SbsA Ig-like domain-containing protein</fullName>
    </recommendedName>
</protein>
<evidence type="ECO:0000313" key="2">
    <source>
        <dbReference type="EMBL" id="NSG31337.1"/>
    </source>
</evidence>
<dbReference type="EMBL" id="JAAWUZ010000075">
    <property type="protein sequence ID" value="NSG31337.1"/>
    <property type="molecule type" value="Genomic_DNA"/>
</dbReference>
<organism evidence="2 3">
    <name type="scientific">Faecalicatena fissicatena</name>
    <dbReference type="NCBI Taxonomy" id="290055"/>
    <lineage>
        <taxon>Bacteria</taxon>
        <taxon>Bacillati</taxon>
        <taxon>Bacillota</taxon>
        <taxon>Clostridia</taxon>
        <taxon>Lachnospirales</taxon>
        <taxon>Lachnospiraceae</taxon>
        <taxon>Faecalicatena</taxon>
    </lineage>
</organism>
<comment type="caution">
    <text evidence="2">The sequence shown here is derived from an EMBL/GenBank/DDBJ whole genome shotgun (WGS) entry which is preliminary data.</text>
</comment>
<gene>
    <name evidence="2" type="ORF">HFM93_13960</name>
</gene>
<reference evidence="2 3" key="1">
    <citation type="journal article" date="2020" name="Cell Host Microbe">
        <title>Functional and Genomic Variation between Human-Derived Isolates of Lachnospiraceae Reveals Inter- and Intra-Species Diversity.</title>
        <authorList>
            <person name="Sorbara M.T."/>
            <person name="Littmann E.R."/>
            <person name="Fontana E."/>
            <person name="Moody T.U."/>
            <person name="Kohout C.E."/>
            <person name="Gjonbalaj M."/>
            <person name="Eaton V."/>
            <person name="Seok R."/>
            <person name="Leiner I.M."/>
            <person name="Pamer E.G."/>
        </authorList>
    </citation>
    <scope>NUCLEOTIDE SEQUENCE [LARGE SCALE GENOMIC DNA]</scope>
    <source>
        <strain evidence="2 3">MSK.14.16</strain>
    </source>
</reference>
<dbReference type="Gene3D" id="2.60.40.1220">
    <property type="match status" value="1"/>
</dbReference>
<dbReference type="InterPro" id="IPR014755">
    <property type="entry name" value="Cu-Rt/internalin_Ig-like"/>
</dbReference>
<sequence length="134" mass="15506">MKKIVVKDKTSRKTVSKTVDLVVDGDNKETYIDYDIDTWIVDDDKEFSMTFNYPIQQTSIKKDITISDYRLNNTLSLLTDRTYSTDRKQIALSPLDGGYETGHYYSLNINVKSDGGNSLVNKNKYYFYRLKEAS</sequence>
<evidence type="ECO:0008006" key="4">
    <source>
        <dbReference type="Google" id="ProtNLM"/>
    </source>
</evidence>